<keyword evidence="2" id="KW-1185">Reference proteome</keyword>
<sequence length="127" mass="13723">MTTPDTARDNPVTGLNADVFPLAAVLTVLVGSNDRPFCTLGNLYRILGFMLQNRSVDPADPDAHGIPRAELIDDAIAVCKPEILRQHPELAAITKTRATSDTGILTWIADQETRYGLTVTLTPLPKA</sequence>
<proteinExistence type="predicted"/>
<accession>A0ABT3CML6</accession>
<dbReference type="RefSeq" id="WP_264071993.1">
    <property type="nucleotide sequence ID" value="NZ_JACKTY010000051.1"/>
</dbReference>
<protein>
    <submittedName>
        <fullName evidence="1">Uncharacterized protein</fullName>
    </submittedName>
</protein>
<reference evidence="1 2" key="1">
    <citation type="journal article" date="2022" name="BMC Genomics">
        <title>Comparative genome analysis of mycobacteria focusing on tRNA and non-coding RNA.</title>
        <authorList>
            <person name="Behra P.R.K."/>
            <person name="Pettersson B.M.F."/>
            <person name="Ramesh M."/>
            <person name="Das S."/>
            <person name="Dasgupta S."/>
            <person name="Kirsebom L.A."/>
        </authorList>
    </citation>
    <scope>NUCLEOTIDE SEQUENCE [LARGE SCALE GENOMIC DNA]</scope>
    <source>
        <strain evidence="1 2">DSM 44078</strain>
    </source>
</reference>
<dbReference type="Proteomes" id="UP001526201">
    <property type="component" value="Unassembled WGS sequence"/>
</dbReference>
<evidence type="ECO:0000313" key="2">
    <source>
        <dbReference type="Proteomes" id="UP001526201"/>
    </source>
</evidence>
<comment type="caution">
    <text evidence="1">The sequence shown here is derived from an EMBL/GenBank/DDBJ whole genome shotgun (WGS) entry which is preliminary data.</text>
</comment>
<dbReference type="EMBL" id="JACKTY010000051">
    <property type="protein sequence ID" value="MCV7230705.1"/>
    <property type="molecule type" value="Genomic_DNA"/>
</dbReference>
<gene>
    <name evidence="1" type="ORF">H7J73_32325</name>
</gene>
<evidence type="ECO:0000313" key="1">
    <source>
        <dbReference type="EMBL" id="MCV7230705.1"/>
    </source>
</evidence>
<name>A0ABT3CML6_9MYCO</name>
<organism evidence="1 2">
    <name type="scientific">Mycolicibacterium komossense</name>
    <dbReference type="NCBI Taxonomy" id="1779"/>
    <lineage>
        <taxon>Bacteria</taxon>
        <taxon>Bacillati</taxon>
        <taxon>Actinomycetota</taxon>
        <taxon>Actinomycetes</taxon>
        <taxon>Mycobacteriales</taxon>
        <taxon>Mycobacteriaceae</taxon>
        <taxon>Mycolicibacterium</taxon>
    </lineage>
</organism>